<evidence type="ECO:0000313" key="2">
    <source>
        <dbReference type="Proteomes" id="UP001150603"/>
    </source>
</evidence>
<comment type="caution">
    <text evidence="1">The sequence shown here is derived from an EMBL/GenBank/DDBJ whole genome shotgun (WGS) entry which is preliminary data.</text>
</comment>
<evidence type="ECO:0000313" key="1">
    <source>
        <dbReference type="EMBL" id="KAJ1930981.1"/>
    </source>
</evidence>
<sequence>MKRFEELEKEAARLEHQIGAGLGYNPRTTRILQLKDNPSAQDYAIRSEKLKALVAENEALLAHIKKLSGASPDNTKAEAANGERDEDEDEDGDEDPPSDSPFFQTIANLRSENQELSKQLKDLGKMMLRYKKEWKWKVVELREVIGSIMGYRLDFLPNGSVRCTSVYAADPGESFVFNSGDDNKGNMKLYGGGNKEYLNSCMNQIRFWIQERGSIPGFMASLTLQNFEDRQKDLKPK</sequence>
<accession>A0ACC1IYU2</accession>
<dbReference type="Proteomes" id="UP001150603">
    <property type="component" value="Unassembled WGS sequence"/>
</dbReference>
<reference evidence="1" key="1">
    <citation type="submission" date="2022-07" db="EMBL/GenBank/DDBJ databases">
        <title>Phylogenomic reconstructions and comparative analyses of Kickxellomycotina fungi.</title>
        <authorList>
            <person name="Reynolds N.K."/>
            <person name="Stajich J.E."/>
            <person name="Barry K."/>
            <person name="Grigoriev I.V."/>
            <person name="Crous P."/>
            <person name="Smith M.E."/>
        </authorList>
    </citation>
    <scope>NUCLEOTIDE SEQUENCE</scope>
    <source>
        <strain evidence="1">NRRL 5244</strain>
    </source>
</reference>
<protein>
    <submittedName>
        <fullName evidence="1">Coiled-coil domain-containing protein mad1</fullName>
        <ecNumber evidence="1">2.1.1.233</ecNumber>
    </submittedName>
</protein>
<gene>
    <name evidence="1" type="primary">MAD1</name>
    <name evidence="1" type="ORF">FBU59_006864</name>
</gene>
<dbReference type="EC" id="2.1.1.233" evidence="1"/>
<organism evidence="1 2">
    <name type="scientific">Linderina macrospora</name>
    <dbReference type="NCBI Taxonomy" id="4868"/>
    <lineage>
        <taxon>Eukaryota</taxon>
        <taxon>Fungi</taxon>
        <taxon>Fungi incertae sedis</taxon>
        <taxon>Zoopagomycota</taxon>
        <taxon>Kickxellomycotina</taxon>
        <taxon>Kickxellomycetes</taxon>
        <taxon>Kickxellales</taxon>
        <taxon>Kickxellaceae</taxon>
        <taxon>Linderina</taxon>
    </lineage>
</organism>
<name>A0ACC1IYU2_9FUNG</name>
<keyword evidence="2" id="KW-1185">Reference proteome</keyword>
<proteinExistence type="predicted"/>
<keyword evidence="1" id="KW-0489">Methyltransferase</keyword>
<dbReference type="EMBL" id="JANBPW010006240">
    <property type="protein sequence ID" value="KAJ1930981.1"/>
    <property type="molecule type" value="Genomic_DNA"/>
</dbReference>
<keyword evidence="1" id="KW-0808">Transferase</keyword>